<gene>
    <name evidence="3" type="ORF">M404DRAFT_966449</name>
</gene>
<evidence type="ECO:0000256" key="1">
    <source>
        <dbReference type="SAM" id="Phobius"/>
    </source>
</evidence>
<reference evidence="4" key="2">
    <citation type="submission" date="2015-01" db="EMBL/GenBank/DDBJ databases">
        <title>Evolutionary Origins and Diversification of the Mycorrhizal Mutualists.</title>
        <authorList>
            <consortium name="DOE Joint Genome Institute"/>
            <consortium name="Mycorrhizal Genomics Consortium"/>
            <person name="Kohler A."/>
            <person name="Kuo A."/>
            <person name="Nagy L.G."/>
            <person name="Floudas D."/>
            <person name="Copeland A."/>
            <person name="Barry K.W."/>
            <person name="Cichocki N."/>
            <person name="Veneault-Fourrey C."/>
            <person name="LaButti K."/>
            <person name="Lindquist E.A."/>
            <person name="Lipzen A."/>
            <person name="Lundell T."/>
            <person name="Morin E."/>
            <person name="Murat C."/>
            <person name="Riley R."/>
            <person name="Ohm R."/>
            <person name="Sun H."/>
            <person name="Tunlid A."/>
            <person name="Henrissat B."/>
            <person name="Grigoriev I.V."/>
            <person name="Hibbett D.S."/>
            <person name="Martin F."/>
        </authorList>
    </citation>
    <scope>NUCLEOTIDE SEQUENCE [LARGE SCALE GENOMIC DNA]</scope>
    <source>
        <strain evidence="4">Marx 270</strain>
    </source>
</reference>
<dbReference type="GO" id="GO:0005802">
    <property type="term" value="C:trans-Golgi network"/>
    <property type="evidence" value="ECO:0007669"/>
    <property type="project" value="TreeGrafter"/>
</dbReference>
<dbReference type="GO" id="GO:0005886">
    <property type="term" value="C:plasma membrane"/>
    <property type="evidence" value="ECO:0007669"/>
    <property type="project" value="TreeGrafter"/>
</dbReference>
<dbReference type="InParanoid" id="A0A0C3NUR1"/>
<dbReference type="OrthoDB" id="377733at2759"/>
<dbReference type="Proteomes" id="UP000054217">
    <property type="component" value="Unassembled WGS sequence"/>
</dbReference>
<dbReference type="InterPro" id="IPR032631">
    <property type="entry name" value="P-type_ATPase_N"/>
</dbReference>
<dbReference type="GO" id="GO:0045332">
    <property type="term" value="P:phospholipid translocation"/>
    <property type="evidence" value="ECO:0007669"/>
    <property type="project" value="TreeGrafter"/>
</dbReference>
<feature type="transmembrane region" description="Helical" evidence="1">
    <location>
        <begin position="48"/>
        <end position="72"/>
    </location>
</feature>
<protein>
    <recommendedName>
        <fullName evidence="2">P-type ATPase N-terminal domain-containing protein</fullName>
    </recommendedName>
</protein>
<keyword evidence="4" id="KW-1185">Reference proteome</keyword>
<dbReference type="EMBL" id="KN832010">
    <property type="protein sequence ID" value="KIN98943.1"/>
    <property type="molecule type" value="Genomic_DNA"/>
</dbReference>
<accession>A0A0C3NUR1</accession>
<dbReference type="GO" id="GO:0006890">
    <property type="term" value="P:retrograde vesicle-mediated transport, Golgi to endoplasmic reticulum"/>
    <property type="evidence" value="ECO:0007669"/>
    <property type="project" value="TreeGrafter"/>
</dbReference>
<evidence type="ECO:0000313" key="4">
    <source>
        <dbReference type="Proteomes" id="UP000054217"/>
    </source>
</evidence>
<dbReference type="HOGENOM" id="CLU_891730_0_0_1"/>
<keyword evidence="1" id="KW-0812">Transmembrane</keyword>
<keyword evidence="1" id="KW-0472">Membrane</keyword>
<name>A0A0C3NUR1_PISTI</name>
<evidence type="ECO:0000313" key="3">
    <source>
        <dbReference type="EMBL" id="KIN98943.1"/>
    </source>
</evidence>
<evidence type="ECO:0000259" key="2">
    <source>
        <dbReference type="Pfam" id="PF16209"/>
    </source>
</evidence>
<dbReference type="SUPFAM" id="SSF81665">
    <property type="entry name" value="Calcium ATPase, transmembrane domain M"/>
    <property type="match status" value="1"/>
</dbReference>
<feature type="domain" description="P-type ATPase N-terminal" evidence="2">
    <location>
        <begin position="15"/>
        <end position="65"/>
    </location>
</feature>
<dbReference type="GO" id="GO:0140326">
    <property type="term" value="F:ATPase-coupled intramembrane lipid transporter activity"/>
    <property type="evidence" value="ECO:0007669"/>
    <property type="project" value="TreeGrafter"/>
</dbReference>
<dbReference type="STRING" id="870435.A0A0C3NUR1"/>
<dbReference type="Pfam" id="PF16209">
    <property type="entry name" value="PhoLip_ATPase_N"/>
    <property type="match status" value="1"/>
</dbReference>
<keyword evidence="1" id="KW-1133">Transmembrane helix</keyword>
<dbReference type="GO" id="GO:0006897">
    <property type="term" value="P:endocytosis"/>
    <property type="evidence" value="ECO:0007669"/>
    <property type="project" value="TreeGrafter"/>
</dbReference>
<dbReference type="PANTHER" id="PTHR24092">
    <property type="entry name" value="PROBABLE PHOSPHOLIPID-TRANSPORTING ATPASE"/>
    <property type="match status" value="1"/>
</dbReference>
<organism evidence="3 4">
    <name type="scientific">Pisolithus tinctorius Marx 270</name>
    <dbReference type="NCBI Taxonomy" id="870435"/>
    <lineage>
        <taxon>Eukaryota</taxon>
        <taxon>Fungi</taxon>
        <taxon>Dikarya</taxon>
        <taxon>Basidiomycota</taxon>
        <taxon>Agaricomycotina</taxon>
        <taxon>Agaricomycetes</taxon>
        <taxon>Agaricomycetidae</taxon>
        <taxon>Boletales</taxon>
        <taxon>Sclerodermatineae</taxon>
        <taxon>Pisolithaceae</taxon>
        <taxon>Pisolithus</taxon>
    </lineage>
</organism>
<proteinExistence type="predicted"/>
<dbReference type="InterPro" id="IPR023298">
    <property type="entry name" value="ATPase_P-typ_TM_dom_sf"/>
</dbReference>
<sequence>MGQVSHNSIPFWRFQSHFPPNMVRNQKYNLFTFSPFVLYKQIKFFFNLYFLLVALSQFIPALKIGFIFTYVAPLTFVLRVTIGKEAYDDYKRHLRDREANSQKYLILTPSLSHTPDSGPYTCSFLHRAFASLDGETDRKLRVAVPTTQKLGSDKELKMLEGEIYADVPIKDLHTFIGTLTVNSTLPPSSHDSSPALSHTAAPMVEPLMAEHVVWSNTVLAARSAVGFVVYTGSEMRAVMNTSHPETKVGLLDLEIDKLAEITLDMGKTVYANQIMTDPDIPNMVVRTSTLPEELGRIEYLVEQQDGDADSKW</sequence>
<dbReference type="AlphaFoldDB" id="A0A0C3NUR1"/>
<reference evidence="3 4" key="1">
    <citation type="submission" date="2014-04" db="EMBL/GenBank/DDBJ databases">
        <authorList>
            <consortium name="DOE Joint Genome Institute"/>
            <person name="Kuo A."/>
            <person name="Kohler A."/>
            <person name="Costa M.D."/>
            <person name="Nagy L.G."/>
            <person name="Floudas D."/>
            <person name="Copeland A."/>
            <person name="Barry K.W."/>
            <person name="Cichocki N."/>
            <person name="Veneault-Fourrey C."/>
            <person name="LaButti K."/>
            <person name="Lindquist E.A."/>
            <person name="Lipzen A."/>
            <person name="Lundell T."/>
            <person name="Morin E."/>
            <person name="Murat C."/>
            <person name="Sun H."/>
            <person name="Tunlid A."/>
            <person name="Henrissat B."/>
            <person name="Grigoriev I.V."/>
            <person name="Hibbett D.S."/>
            <person name="Martin F."/>
            <person name="Nordberg H.P."/>
            <person name="Cantor M.N."/>
            <person name="Hua S.X."/>
        </authorList>
    </citation>
    <scope>NUCLEOTIDE SEQUENCE [LARGE SCALE GENOMIC DNA]</scope>
    <source>
        <strain evidence="3 4">Marx 270</strain>
    </source>
</reference>
<dbReference type="GO" id="GO:0005768">
    <property type="term" value="C:endosome"/>
    <property type="evidence" value="ECO:0007669"/>
    <property type="project" value="TreeGrafter"/>
</dbReference>
<dbReference type="PANTHER" id="PTHR24092:SF5">
    <property type="entry name" value="PHOSPHOLIPID-TRANSPORTING ATPASE"/>
    <property type="match status" value="1"/>
</dbReference>